<evidence type="ECO:0000313" key="3">
    <source>
        <dbReference type="Proteomes" id="UP000019484"/>
    </source>
</evidence>
<proteinExistence type="predicted"/>
<evidence type="ECO:0000313" key="2">
    <source>
        <dbReference type="EMBL" id="EXJ90601.1"/>
    </source>
</evidence>
<name>W9YMY5_9EURO</name>
<dbReference type="RefSeq" id="XP_007722795.1">
    <property type="nucleotide sequence ID" value="XM_007724605.1"/>
</dbReference>
<dbReference type="eggNOG" id="ENOG502SG9Y">
    <property type="taxonomic scope" value="Eukaryota"/>
</dbReference>
<feature type="compositionally biased region" description="Basic and acidic residues" evidence="1">
    <location>
        <begin position="597"/>
        <end position="619"/>
    </location>
</feature>
<feature type="region of interest" description="Disordered" evidence="1">
    <location>
        <begin position="593"/>
        <end position="630"/>
    </location>
</feature>
<feature type="region of interest" description="Disordered" evidence="1">
    <location>
        <begin position="1"/>
        <end position="52"/>
    </location>
</feature>
<feature type="compositionally biased region" description="Low complexity" evidence="1">
    <location>
        <begin position="109"/>
        <end position="120"/>
    </location>
</feature>
<feature type="compositionally biased region" description="Acidic residues" evidence="1">
    <location>
        <begin position="620"/>
        <end position="630"/>
    </location>
</feature>
<feature type="region of interest" description="Disordered" evidence="1">
    <location>
        <begin position="108"/>
        <end position="156"/>
    </location>
</feature>
<organism evidence="2 3">
    <name type="scientific">Capronia coronata CBS 617.96</name>
    <dbReference type="NCBI Taxonomy" id="1182541"/>
    <lineage>
        <taxon>Eukaryota</taxon>
        <taxon>Fungi</taxon>
        <taxon>Dikarya</taxon>
        <taxon>Ascomycota</taxon>
        <taxon>Pezizomycotina</taxon>
        <taxon>Eurotiomycetes</taxon>
        <taxon>Chaetothyriomycetidae</taxon>
        <taxon>Chaetothyriales</taxon>
        <taxon>Herpotrichiellaceae</taxon>
        <taxon>Capronia</taxon>
    </lineage>
</organism>
<feature type="compositionally biased region" description="Low complexity" evidence="1">
    <location>
        <begin position="33"/>
        <end position="42"/>
    </location>
</feature>
<protein>
    <submittedName>
        <fullName evidence="2">Uncharacterized protein</fullName>
    </submittedName>
</protein>
<evidence type="ECO:0000256" key="1">
    <source>
        <dbReference type="SAM" id="MobiDB-lite"/>
    </source>
</evidence>
<accession>W9YMY5</accession>
<dbReference type="Proteomes" id="UP000019484">
    <property type="component" value="Unassembled WGS sequence"/>
</dbReference>
<dbReference type="EMBL" id="AMWN01000003">
    <property type="protein sequence ID" value="EXJ90601.1"/>
    <property type="molecule type" value="Genomic_DNA"/>
</dbReference>
<feature type="compositionally biased region" description="Polar residues" evidence="1">
    <location>
        <begin position="130"/>
        <end position="146"/>
    </location>
</feature>
<dbReference type="AlphaFoldDB" id="W9YMY5"/>
<dbReference type="GeneID" id="19158594"/>
<dbReference type="STRING" id="1182541.W9YMY5"/>
<gene>
    <name evidence="2" type="ORF">A1O1_03704</name>
</gene>
<comment type="caution">
    <text evidence="2">The sequence shown here is derived from an EMBL/GenBank/DDBJ whole genome shotgun (WGS) entry which is preliminary data.</text>
</comment>
<sequence length="630" mass="69139">MQGFVQDGPSYFDYTPRRHASSEAETPPSDHISPGSPRRASPGPRPRRGFVRSHSDYEAMHRRIQVQAVLEVQVSHSMTAQGLGLLPESELGPHVAIGRYRTQQSPRVAEASLAESAASAPISPGKVVPTSGSNTKGENPSRTPSRPTMGHGWARSTSGSVWFQMKKSSSDVGGVPSISRSVLSQRDSEILVIRTDQTPLSPPPALKSDADIGPSTASSIKVETDFAATNAKQHTPKGRKNSFNPLHLFSAPLLLMQRASASRKQSKTRTEEAKDILPGLKDQLLEDHRTLLKRNHTAEALSRVSAILQEMKQSPQSSLRTTTGVIQSLKWRTFSDKWGAKRADKDHLVVPGGNDLFMPPPKKSLDQLSGARSYTSSVRNLLMGQQPSNSPAEQATYKVKRSASAETEEFLKVDISIRGGTSYLPSEARRIHTPPLPEEGADGKWRGFFFDYNAPKRLSNIALASGSTSPESVVSESQSTSTPLAKVKSGGYCKSKKTRRIGGGDWYDVKLAELGLGSASDWSQTVCAKEGEKRVNMDTLEVLSKGGWRRQEDHFDLTIPEHLPSSPLCPRNPRYWRVVKGRGSQFRGCWMHGVGVHNEHGNDKAKGKKEEDEEKREVEQKDDEDKEEGS</sequence>
<dbReference type="HOGENOM" id="CLU_026918_0_0_1"/>
<dbReference type="OrthoDB" id="3648773at2759"/>
<keyword evidence="3" id="KW-1185">Reference proteome</keyword>
<reference evidence="2 3" key="1">
    <citation type="submission" date="2013-03" db="EMBL/GenBank/DDBJ databases">
        <title>The Genome Sequence of Capronia coronata CBS 617.96.</title>
        <authorList>
            <consortium name="The Broad Institute Genomics Platform"/>
            <person name="Cuomo C."/>
            <person name="de Hoog S."/>
            <person name="Gorbushina A."/>
            <person name="Walker B."/>
            <person name="Young S.K."/>
            <person name="Zeng Q."/>
            <person name="Gargeya S."/>
            <person name="Fitzgerald M."/>
            <person name="Haas B."/>
            <person name="Abouelleil A."/>
            <person name="Allen A.W."/>
            <person name="Alvarado L."/>
            <person name="Arachchi H.M."/>
            <person name="Berlin A.M."/>
            <person name="Chapman S.B."/>
            <person name="Gainer-Dewar J."/>
            <person name="Goldberg J."/>
            <person name="Griggs A."/>
            <person name="Gujja S."/>
            <person name="Hansen M."/>
            <person name="Howarth C."/>
            <person name="Imamovic A."/>
            <person name="Ireland A."/>
            <person name="Larimer J."/>
            <person name="McCowan C."/>
            <person name="Murphy C."/>
            <person name="Pearson M."/>
            <person name="Poon T.W."/>
            <person name="Priest M."/>
            <person name="Roberts A."/>
            <person name="Saif S."/>
            <person name="Shea T."/>
            <person name="Sisk P."/>
            <person name="Sykes S."/>
            <person name="Wortman J."/>
            <person name="Nusbaum C."/>
            <person name="Birren B."/>
        </authorList>
    </citation>
    <scope>NUCLEOTIDE SEQUENCE [LARGE SCALE GENOMIC DNA]</scope>
    <source>
        <strain evidence="2 3">CBS 617.96</strain>
    </source>
</reference>